<evidence type="ECO:0000313" key="2">
    <source>
        <dbReference type="EMBL" id="GLI64560.1"/>
    </source>
</evidence>
<gene>
    <name evidence="2" type="ORF">VaNZ11_007880</name>
</gene>
<evidence type="ECO:0000256" key="1">
    <source>
        <dbReference type="SAM" id="MobiDB-lite"/>
    </source>
</evidence>
<protein>
    <submittedName>
        <fullName evidence="2">Uncharacterized protein</fullName>
    </submittedName>
</protein>
<feature type="compositionally biased region" description="Low complexity" evidence="1">
    <location>
        <begin position="205"/>
        <end position="231"/>
    </location>
</feature>
<feature type="region of interest" description="Disordered" evidence="1">
    <location>
        <begin position="29"/>
        <end position="52"/>
    </location>
</feature>
<feature type="region of interest" description="Disordered" evidence="1">
    <location>
        <begin position="166"/>
        <end position="231"/>
    </location>
</feature>
<feature type="compositionally biased region" description="Low complexity" evidence="1">
    <location>
        <begin position="128"/>
        <end position="150"/>
    </location>
</feature>
<keyword evidence="3" id="KW-1185">Reference proteome</keyword>
<organism evidence="2 3">
    <name type="scientific">Volvox africanus</name>
    <dbReference type="NCBI Taxonomy" id="51714"/>
    <lineage>
        <taxon>Eukaryota</taxon>
        <taxon>Viridiplantae</taxon>
        <taxon>Chlorophyta</taxon>
        <taxon>core chlorophytes</taxon>
        <taxon>Chlorophyceae</taxon>
        <taxon>CS clade</taxon>
        <taxon>Chlamydomonadales</taxon>
        <taxon>Volvocaceae</taxon>
        <taxon>Volvox</taxon>
    </lineage>
</organism>
<dbReference type="EMBL" id="BSDZ01000020">
    <property type="protein sequence ID" value="GLI64560.1"/>
    <property type="molecule type" value="Genomic_DNA"/>
</dbReference>
<name>A0ABQ5S3S3_9CHLO</name>
<feature type="compositionally biased region" description="Low complexity" evidence="1">
    <location>
        <begin position="166"/>
        <end position="197"/>
    </location>
</feature>
<feature type="region of interest" description="Disordered" evidence="1">
    <location>
        <begin position="121"/>
        <end position="150"/>
    </location>
</feature>
<comment type="caution">
    <text evidence="2">The sequence shown here is derived from an EMBL/GenBank/DDBJ whole genome shotgun (WGS) entry which is preliminary data.</text>
</comment>
<evidence type="ECO:0000313" key="3">
    <source>
        <dbReference type="Proteomes" id="UP001165090"/>
    </source>
</evidence>
<feature type="non-terminal residue" evidence="2">
    <location>
        <position position="341"/>
    </location>
</feature>
<proteinExistence type="predicted"/>
<accession>A0ABQ5S3S3</accession>
<sequence length="341" mass="35004">MFYRGSLDRNVNQNLATAIRESEPLISGMILSSSNPEPDSSADPHGSHSTPHAATVFAPVSLTPFGTSGEGRSTRGPDLHGGDFLDLYRHSMSPTVESAEEILQAVEAQLEQSPLLSRRSSISAPLVTRPGRSSRSPTSPGWGPSSAAAAAGGGATEAVLAAGGSIGGSTASRASSFGGALPPGAAGWAQHQQQQQQHRSDRRLTQQLPTQQYQYQHQQQQQQPPKPAQQEEQLQLVEVTAGTVVHSQSTGQLVSTASFSAGFIGEACDAAAGATRAAADADAAASKALTPPQPREVVRTTDSPLLAARGGSATAAGAAARGLKSPFATATGTNWETAALA</sequence>
<reference evidence="2 3" key="1">
    <citation type="journal article" date="2023" name="IScience">
        <title>Expanded male sex-determining region conserved during the evolution of homothallism in the green alga Volvox.</title>
        <authorList>
            <person name="Yamamoto K."/>
            <person name="Matsuzaki R."/>
            <person name="Mahakham W."/>
            <person name="Heman W."/>
            <person name="Sekimoto H."/>
            <person name="Kawachi M."/>
            <person name="Minakuchi Y."/>
            <person name="Toyoda A."/>
            <person name="Nozaki H."/>
        </authorList>
    </citation>
    <scope>NUCLEOTIDE SEQUENCE [LARGE SCALE GENOMIC DNA]</scope>
    <source>
        <strain evidence="2 3">NIES-4468</strain>
    </source>
</reference>
<feature type="region of interest" description="Disordered" evidence="1">
    <location>
        <begin position="61"/>
        <end position="80"/>
    </location>
</feature>
<dbReference type="Proteomes" id="UP001165090">
    <property type="component" value="Unassembled WGS sequence"/>
</dbReference>